<feature type="compositionally biased region" description="Low complexity" evidence="1">
    <location>
        <begin position="177"/>
        <end position="206"/>
    </location>
</feature>
<sequence length="288" mass="32055">MHQLRIFKYVASELGHDEPVLHAVVVTHRCLPSDPLEEHFTSTIPHTVTSASRKLSSAEASVGADVTVESTAAVTSNGTLAVPLEVALTVEQELANLDNRLASWKEQRLADLQAPGSVRASSSSFQMEVAMEKRLARKRIEEQDRAQHRMNLLLTSLGPRIDRQLQLMTREHDSEQASASSSAKVAATSNVNDSAGASRSTTTATTLPPPSPRARILCDQQYVVTRQEIVLEERVTRQTLLRNLWDVRRLTHLVEDEVLFRRSIETREGMWRDRLNGESDASVEVDCV</sequence>
<evidence type="ECO:0000256" key="1">
    <source>
        <dbReference type="SAM" id="MobiDB-lite"/>
    </source>
</evidence>
<dbReference type="GeneID" id="22578200"/>
<dbReference type="KEGG" id="lpan:LPMP_330470"/>
<name>A0A088S1A6_LEIPA</name>
<evidence type="ECO:0000313" key="2">
    <source>
        <dbReference type="EMBL" id="AIO01340.1"/>
    </source>
</evidence>
<feature type="region of interest" description="Disordered" evidence="1">
    <location>
        <begin position="170"/>
        <end position="212"/>
    </location>
</feature>
<dbReference type="VEuPathDB" id="TriTrypDB:LPAL13_330009300"/>
<dbReference type="eggNOG" id="ENOG502SIFW">
    <property type="taxonomic scope" value="Eukaryota"/>
</dbReference>
<reference evidence="2 3" key="1">
    <citation type="journal article" date="2015" name="Sci. Rep.">
        <title>The genome of Leishmania panamensis: insights into genomics of the L. (Viannia) subgenus.</title>
        <authorList>
            <person name="Llanes A."/>
            <person name="Restrepo C.M."/>
            <person name="Vecchio G.D."/>
            <person name="Anguizola F.J."/>
            <person name="Lleonart R."/>
        </authorList>
    </citation>
    <scope>NUCLEOTIDE SEQUENCE [LARGE SCALE GENOMIC DNA]</scope>
    <source>
        <strain evidence="2 3">MHOM/PA/94/PSC-1</strain>
    </source>
</reference>
<accession>A0A088S1A6</accession>
<dbReference type="Proteomes" id="UP000063063">
    <property type="component" value="Chromosome 33"/>
</dbReference>
<gene>
    <name evidence="2" type="ORF">LPMP_330470</name>
</gene>
<dbReference type="RefSeq" id="XP_010702140.1">
    <property type="nucleotide sequence ID" value="XM_010703838.1"/>
</dbReference>
<protein>
    <submittedName>
        <fullName evidence="2">Uncharacterized protein</fullName>
    </submittedName>
</protein>
<dbReference type="VEuPathDB" id="TriTrypDB:LPMP_330470"/>
<keyword evidence="3" id="KW-1185">Reference proteome</keyword>
<dbReference type="OrthoDB" id="264016at2759"/>
<organism evidence="2 3">
    <name type="scientific">Leishmania panamensis</name>
    <dbReference type="NCBI Taxonomy" id="5679"/>
    <lineage>
        <taxon>Eukaryota</taxon>
        <taxon>Discoba</taxon>
        <taxon>Euglenozoa</taxon>
        <taxon>Kinetoplastea</taxon>
        <taxon>Metakinetoplastina</taxon>
        <taxon>Trypanosomatida</taxon>
        <taxon>Trypanosomatidae</taxon>
        <taxon>Leishmaniinae</taxon>
        <taxon>Leishmania</taxon>
        <taxon>Leishmania guyanensis species complex</taxon>
    </lineage>
</organism>
<dbReference type="AlphaFoldDB" id="A0A088S1A6"/>
<evidence type="ECO:0000313" key="3">
    <source>
        <dbReference type="Proteomes" id="UP000063063"/>
    </source>
</evidence>
<dbReference type="EMBL" id="CP009402">
    <property type="protein sequence ID" value="AIO01340.1"/>
    <property type="molecule type" value="Genomic_DNA"/>
</dbReference>
<proteinExistence type="predicted"/>